<dbReference type="Gene3D" id="3.30.420.10">
    <property type="entry name" value="Ribonuclease H-like superfamily/Ribonuclease H"/>
    <property type="match status" value="1"/>
</dbReference>
<protein>
    <submittedName>
        <fullName evidence="2">3'-5' exoribonuclease</fullName>
    </submittedName>
</protein>
<dbReference type="Proteomes" id="UP001302806">
    <property type="component" value="Chromosome"/>
</dbReference>
<keyword evidence="1" id="KW-0812">Transmembrane</keyword>
<feature type="transmembrane region" description="Helical" evidence="1">
    <location>
        <begin position="21"/>
        <end position="38"/>
    </location>
</feature>
<sequence length="300" mass="35921">MKYFFDTEFLEGPQRDIIKGSLMRSLALLHGVVSIILFNKDTSLSIIVAACLILLMLLFFITSKYTKTKNTIDLISIGIVSEDSREYYAISKNFNLKEAWNRFQMKQVYGDMRNRYPEGVKEYWIRENVLKPIFDEFIQKEYECIQKMNRMGVPNSGEVKDKFTYKRFKKLLKKYGKSNKYIAEEIKEFVYCDGTRSMHRKPSEHNLYLKPKFYAYFADYDWVVFCWLFGKMIDLPKGFPKYCRDLKQMYDDREVDGIYDYPFSLKTLKDHKDYPKQDNEHNALDDAKWNLKLYKFLTNL</sequence>
<accession>A0ABY9XVS2</accession>
<name>A0ABY9XVS2_9FLAO</name>
<dbReference type="InterPro" id="IPR036397">
    <property type="entry name" value="RNaseH_sf"/>
</dbReference>
<gene>
    <name evidence="2" type="ORF">RHP51_05015</name>
</gene>
<reference evidence="2 3" key="1">
    <citation type="submission" date="2023-09" db="EMBL/GenBank/DDBJ databases">
        <title>Thalassobella suaedae gen. nov., sp. nov., a marine bacterium of the family Flavobacteriaceae isolated from a halophyte Suaeda japonica.</title>
        <authorList>
            <person name="Lee S.Y."/>
            <person name="Hwang C.Y."/>
        </authorList>
    </citation>
    <scope>NUCLEOTIDE SEQUENCE [LARGE SCALE GENOMIC DNA]</scope>
    <source>
        <strain evidence="2 3">HL-DH14</strain>
    </source>
</reference>
<evidence type="ECO:0000313" key="3">
    <source>
        <dbReference type="Proteomes" id="UP001302806"/>
    </source>
</evidence>
<proteinExistence type="predicted"/>
<keyword evidence="1" id="KW-0472">Membrane</keyword>
<feature type="transmembrane region" description="Helical" evidence="1">
    <location>
        <begin position="44"/>
        <end position="61"/>
    </location>
</feature>
<dbReference type="SUPFAM" id="SSF53098">
    <property type="entry name" value="Ribonuclease H-like"/>
    <property type="match status" value="1"/>
</dbReference>
<organism evidence="2 3">
    <name type="scientific">Thalassobellus suaedae</name>
    <dbReference type="NCBI Taxonomy" id="3074124"/>
    <lineage>
        <taxon>Bacteria</taxon>
        <taxon>Pseudomonadati</taxon>
        <taxon>Bacteroidota</taxon>
        <taxon>Flavobacteriia</taxon>
        <taxon>Flavobacteriales</taxon>
        <taxon>Flavobacteriaceae</taxon>
        <taxon>Thalassobellus</taxon>
    </lineage>
</organism>
<dbReference type="RefSeq" id="WP_415866411.1">
    <property type="nucleotide sequence ID" value="NZ_CP134537.1"/>
</dbReference>
<keyword evidence="1" id="KW-1133">Transmembrane helix</keyword>
<dbReference type="InterPro" id="IPR012337">
    <property type="entry name" value="RNaseH-like_sf"/>
</dbReference>
<dbReference type="EMBL" id="CP134537">
    <property type="protein sequence ID" value="WNH10062.1"/>
    <property type="molecule type" value="Genomic_DNA"/>
</dbReference>
<evidence type="ECO:0000256" key="1">
    <source>
        <dbReference type="SAM" id="Phobius"/>
    </source>
</evidence>
<evidence type="ECO:0000313" key="2">
    <source>
        <dbReference type="EMBL" id="WNH10062.1"/>
    </source>
</evidence>